<keyword evidence="3" id="KW-0418">Kinase</keyword>
<dbReference type="SUPFAM" id="SSF56112">
    <property type="entry name" value="Protein kinase-like (PK-like)"/>
    <property type="match status" value="1"/>
</dbReference>
<dbReference type="Gene3D" id="1.10.510.10">
    <property type="entry name" value="Transferase(Phosphotransferase) domain 1"/>
    <property type="match status" value="1"/>
</dbReference>
<reference evidence="4" key="1">
    <citation type="journal article" date="2019" name="Int. J. Syst. Evol. Microbiol.">
        <title>The Global Catalogue of Microorganisms (GCM) 10K type strain sequencing project: providing services to taxonomists for standard genome sequencing and annotation.</title>
        <authorList>
            <consortium name="The Broad Institute Genomics Platform"/>
            <consortium name="The Broad Institute Genome Sequencing Center for Infectious Disease"/>
            <person name="Wu L."/>
            <person name="Ma J."/>
        </authorList>
    </citation>
    <scope>NUCLEOTIDE SEQUENCE [LARGE SCALE GENOMIC DNA]</scope>
    <source>
        <strain evidence="4">JCM 8201</strain>
    </source>
</reference>
<protein>
    <submittedName>
        <fullName evidence="3">Protein kinase family protein</fullName>
    </submittedName>
</protein>
<feature type="compositionally biased region" description="Low complexity" evidence="1">
    <location>
        <begin position="303"/>
        <end position="322"/>
    </location>
</feature>
<evidence type="ECO:0000313" key="4">
    <source>
        <dbReference type="Proteomes" id="UP001501842"/>
    </source>
</evidence>
<dbReference type="Gene3D" id="2.60.120.260">
    <property type="entry name" value="Galactose-binding domain-like"/>
    <property type="match status" value="1"/>
</dbReference>
<gene>
    <name evidence="3" type="ORF">GCM10010439_03370</name>
</gene>
<evidence type="ECO:0000259" key="2">
    <source>
        <dbReference type="SMART" id="SM00220"/>
    </source>
</evidence>
<keyword evidence="3" id="KW-0808">Transferase</keyword>
<name>A0ABP6GCK3_9ACTN</name>
<dbReference type="GO" id="GO:0016301">
    <property type="term" value="F:kinase activity"/>
    <property type="evidence" value="ECO:0007669"/>
    <property type="project" value="UniProtKB-KW"/>
</dbReference>
<comment type="caution">
    <text evidence="3">The sequence shown here is derived from an EMBL/GenBank/DDBJ whole genome shotgun (WGS) entry which is preliminary data.</text>
</comment>
<organism evidence="3 4">
    <name type="scientific">Actinocorallia aurantiaca</name>
    <dbReference type="NCBI Taxonomy" id="46204"/>
    <lineage>
        <taxon>Bacteria</taxon>
        <taxon>Bacillati</taxon>
        <taxon>Actinomycetota</taxon>
        <taxon>Actinomycetes</taxon>
        <taxon>Streptosporangiales</taxon>
        <taxon>Thermomonosporaceae</taxon>
        <taxon>Actinocorallia</taxon>
    </lineage>
</organism>
<dbReference type="RefSeq" id="WP_344448264.1">
    <property type="nucleotide sequence ID" value="NZ_BAAATZ010000002.1"/>
</dbReference>
<dbReference type="Proteomes" id="UP001501842">
    <property type="component" value="Unassembled WGS sequence"/>
</dbReference>
<accession>A0ABP6GCK3</accession>
<keyword evidence="4" id="KW-1185">Reference proteome</keyword>
<dbReference type="CDD" id="cd13973">
    <property type="entry name" value="PK_MviN-like"/>
    <property type="match status" value="1"/>
</dbReference>
<proteinExistence type="predicted"/>
<dbReference type="Gene3D" id="3.30.200.20">
    <property type="entry name" value="Phosphorylase Kinase, domain 1"/>
    <property type="match status" value="1"/>
</dbReference>
<dbReference type="InterPro" id="IPR011009">
    <property type="entry name" value="Kinase-like_dom_sf"/>
</dbReference>
<feature type="domain" description="Protein kinase" evidence="2">
    <location>
        <begin position="16"/>
        <end position="320"/>
    </location>
</feature>
<evidence type="ECO:0000256" key="1">
    <source>
        <dbReference type="SAM" id="MobiDB-lite"/>
    </source>
</evidence>
<evidence type="ECO:0000313" key="3">
    <source>
        <dbReference type="EMBL" id="GAA2718980.1"/>
    </source>
</evidence>
<dbReference type="InterPro" id="IPR000719">
    <property type="entry name" value="Prot_kinase_dom"/>
</dbReference>
<dbReference type="EMBL" id="BAAATZ010000002">
    <property type="protein sequence ID" value="GAA2718980.1"/>
    <property type="molecule type" value="Genomic_DNA"/>
</dbReference>
<dbReference type="SMART" id="SM00220">
    <property type="entry name" value="S_TKc"/>
    <property type="match status" value="1"/>
</dbReference>
<feature type="region of interest" description="Disordered" evidence="1">
    <location>
        <begin position="257"/>
        <end position="327"/>
    </location>
</feature>
<sequence length="528" mass="54955">MSTSVIEPGTRLAGRYRLEEKVSEADGSTMWKAIDEILARAVAVRTFEPGFPRAAEVVTAARTASRLTDPRLTQVFDADDDGELAYVVSEWVSGETLEEMIVSGGPLAPGRAARFVSEAAEALATAHRAGMSHLCLTARHLVWTTGGTVKLTGLGVEAVLCGVNSAEPARLDALGLGQMLYAALTGHWPGGADESQLPSAPERDGDHVPPCELREEVPAAVDEIVCRAMEIGAPEEPLATPAEVAAALTRVPRTPLPLFAGLQPGPPPSVINRPRRTEPPKTVPQPRPAAATRPTAPPPPQQPTAQLRMPAATASASSSSASQTGGRTVNRPLVAAAAAVAALVIGIATWQLTGGDEATKGPKTEAEVPPAVAAPTTKKLSISSAEGFFEMTGAGGPDGKVEGTARFIKDKKNGTYFETDGYRAPYATSFGNYLKGVGVRLDLGTSRQVSKVVLHAPSASAGAHLNVYVGDDDNRSLLSTLGAATLGTDTTTEISGKTLAGRYVILWFTKSPSTGKLQIGEATVHGTE</sequence>